<feature type="region of interest" description="Disordered" evidence="7">
    <location>
        <begin position="1"/>
        <end position="34"/>
    </location>
</feature>
<dbReference type="EMBL" id="OE180874">
    <property type="protein sequence ID" value="CAD7572175.1"/>
    <property type="molecule type" value="Genomic_DNA"/>
</dbReference>
<dbReference type="AlphaFoldDB" id="A0A7R9P6Q0"/>
<dbReference type="InterPro" id="IPR024607">
    <property type="entry name" value="Sulfatase_CS"/>
</dbReference>
<dbReference type="GO" id="GO:0046872">
    <property type="term" value="F:metal ion binding"/>
    <property type="evidence" value="ECO:0007669"/>
    <property type="project" value="UniProtKB-KW"/>
</dbReference>
<protein>
    <submittedName>
        <fullName evidence="10">(California timema) hypothetical protein</fullName>
    </submittedName>
</protein>
<dbReference type="CDD" id="cd16029">
    <property type="entry name" value="4-S"/>
    <property type="match status" value="1"/>
</dbReference>
<evidence type="ECO:0000256" key="5">
    <source>
        <dbReference type="ARBA" id="ARBA00022837"/>
    </source>
</evidence>
<evidence type="ECO:0000259" key="9">
    <source>
        <dbReference type="Pfam" id="PF00884"/>
    </source>
</evidence>
<reference evidence="10" key="1">
    <citation type="submission" date="2020-11" db="EMBL/GenBank/DDBJ databases">
        <authorList>
            <person name="Tran Van P."/>
        </authorList>
    </citation>
    <scope>NUCLEOTIDE SEQUENCE</scope>
</reference>
<evidence type="ECO:0000256" key="3">
    <source>
        <dbReference type="ARBA" id="ARBA00022723"/>
    </source>
</evidence>
<keyword evidence="8" id="KW-0812">Transmembrane</keyword>
<gene>
    <name evidence="10" type="ORF">TCMB3V08_LOCUS4829</name>
</gene>
<evidence type="ECO:0000256" key="4">
    <source>
        <dbReference type="ARBA" id="ARBA00022801"/>
    </source>
</evidence>
<dbReference type="GO" id="GO:0008484">
    <property type="term" value="F:sulfuric ester hydrolase activity"/>
    <property type="evidence" value="ECO:0007669"/>
    <property type="project" value="InterPro"/>
</dbReference>
<feature type="transmembrane region" description="Helical" evidence="8">
    <location>
        <begin position="898"/>
        <end position="918"/>
    </location>
</feature>
<evidence type="ECO:0000256" key="7">
    <source>
        <dbReference type="SAM" id="MobiDB-lite"/>
    </source>
</evidence>
<dbReference type="InterPro" id="IPR000917">
    <property type="entry name" value="Sulfatase_N"/>
</dbReference>
<feature type="compositionally biased region" description="Basic and acidic residues" evidence="7">
    <location>
        <begin position="757"/>
        <end position="769"/>
    </location>
</feature>
<dbReference type="InterPro" id="IPR017850">
    <property type="entry name" value="Alkaline_phosphatase_core_sf"/>
</dbReference>
<evidence type="ECO:0000313" key="10">
    <source>
        <dbReference type="EMBL" id="CAD7572175.1"/>
    </source>
</evidence>
<comment type="cofactor">
    <cofactor evidence="1">
        <name>Ca(2+)</name>
        <dbReference type="ChEBI" id="CHEBI:29108"/>
    </cofactor>
</comment>
<dbReference type="Gene3D" id="3.40.720.10">
    <property type="entry name" value="Alkaline Phosphatase, subunit A"/>
    <property type="match status" value="1"/>
</dbReference>
<keyword evidence="5" id="KW-0106">Calcium</keyword>
<dbReference type="SUPFAM" id="SSF53649">
    <property type="entry name" value="Alkaline phosphatase-like"/>
    <property type="match status" value="1"/>
</dbReference>
<evidence type="ECO:0000256" key="6">
    <source>
        <dbReference type="ARBA" id="ARBA00023180"/>
    </source>
</evidence>
<feature type="compositionally biased region" description="Polar residues" evidence="7">
    <location>
        <begin position="14"/>
        <end position="25"/>
    </location>
</feature>
<evidence type="ECO:0000256" key="1">
    <source>
        <dbReference type="ARBA" id="ARBA00001913"/>
    </source>
</evidence>
<proteinExistence type="inferred from homology"/>
<sequence length="961" mass="105629">MSQKKKKPPGVSGSLPNLSEMNQMTEPEGLTDHNGSIADQIKIVGTTSVVYRSELLATDPEVPGLISATFIFVCEAVGTGSTQPRIVPRPIAGYANALITDPTMTRVCDRHEPRPPPVHPTEIRTSTSPSSAVELNTTSALANYATEAGNEKKEYGHGTVPGFTANLITATSARYYYGSETYYYVSVSFYRALCEKNRNSGHAFKGVSFLLSGLNFDGARNSGRSEVKEAICSQNVENNSHVRINSSYTGNTPSHAAGGSAPTFAYRSSGKLFCKNHPYAPDQGSNLDLLVIGSLVHCECRTLDHGATKAEAMVSGLAVLIVWSFGLNLVSSTSSKKPNIVIILADDLGWNDVSFHGSNQIPTPNIDALAYNGIILNSHYVPALCTPSRSALMTGKYPTHTGMQHLVILAPEPWGLPLSEKLMPEFLKEAGYSTHAVGKWHLGFFRKEYTPTYRGFDSHYGYWNGYQDYYDHSMLATLVPYKGYDMRRDLDLDYSNQGHYSTDLFTEEAVRLIQNHDSSRPMFLYLSHLAPHAGNEDDPFQAPDEEVAKFPHIDDPERRVYAAMVSRLDQSVGEVVAALRTKGMLENSIIVFMSDNGAPTFGVHSNRGSNWPLRGMKESPWEGGVRGVAAVWSPLLAKTQRVSNQMMHMSDWLPTLYSAAGLDTSRLGQIDGVDMWKSLSEGTPSARTEIVHNIDEIEDYDTIRRGDWKYIRGSTQSGQADGWYGESGIDSPSYSPAHILSSRTGTTLAGMITKLQIKEKETSRRKTQENESSLSDSGKGPWQLLTSSTIRSLRQQAEVHCDPPTNESAPCNPRSHPCLFNIREDPCETTNLASQRPAVLNSLQDTLERYRGTTVRPLNVPGEARANPALWNDTWVSWGDEEDEWESWTAPRPSKGRIPLLLSLVGLLLAAVAVNLLLASNTSHQYGTVLQQLIFSGNKIASSQQDKGSSKVEKVVNTTEQ</sequence>
<comment type="similarity">
    <text evidence="2">Belongs to the sulfatase family.</text>
</comment>
<dbReference type="Pfam" id="PF00884">
    <property type="entry name" value="Sulfatase"/>
    <property type="match status" value="1"/>
</dbReference>
<keyword evidence="6" id="KW-0325">Glycoprotein</keyword>
<dbReference type="PROSITE" id="PS00149">
    <property type="entry name" value="SULFATASE_2"/>
    <property type="match status" value="1"/>
</dbReference>
<evidence type="ECO:0000256" key="8">
    <source>
        <dbReference type="SAM" id="Phobius"/>
    </source>
</evidence>
<feature type="region of interest" description="Disordered" evidence="7">
    <location>
        <begin position="110"/>
        <end position="131"/>
    </location>
</feature>
<feature type="region of interest" description="Disordered" evidence="7">
    <location>
        <begin position="757"/>
        <end position="781"/>
    </location>
</feature>
<accession>A0A7R9P6Q0</accession>
<dbReference type="PANTHER" id="PTHR10342">
    <property type="entry name" value="ARYLSULFATASE"/>
    <property type="match status" value="1"/>
</dbReference>
<dbReference type="PANTHER" id="PTHR10342:SF264">
    <property type="entry name" value="MIP05773P-RELATED"/>
    <property type="match status" value="1"/>
</dbReference>
<feature type="domain" description="Sulfatase N-terminal" evidence="9">
    <location>
        <begin position="338"/>
        <end position="661"/>
    </location>
</feature>
<organism evidence="10">
    <name type="scientific">Timema californicum</name>
    <name type="common">California timema</name>
    <name type="synonym">Walking stick</name>
    <dbReference type="NCBI Taxonomy" id="61474"/>
    <lineage>
        <taxon>Eukaryota</taxon>
        <taxon>Metazoa</taxon>
        <taxon>Ecdysozoa</taxon>
        <taxon>Arthropoda</taxon>
        <taxon>Hexapoda</taxon>
        <taxon>Insecta</taxon>
        <taxon>Pterygota</taxon>
        <taxon>Neoptera</taxon>
        <taxon>Polyneoptera</taxon>
        <taxon>Phasmatodea</taxon>
        <taxon>Timematodea</taxon>
        <taxon>Timematoidea</taxon>
        <taxon>Timematidae</taxon>
        <taxon>Timema</taxon>
    </lineage>
</organism>
<keyword evidence="8" id="KW-0472">Membrane</keyword>
<dbReference type="PROSITE" id="PS00523">
    <property type="entry name" value="SULFATASE_1"/>
    <property type="match status" value="1"/>
</dbReference>
<keyword evidence="3" id="KW-0479">Metal-binding</keyword>
<keyword evidence="4" id="KW-0378">Hydrolase</keyword>
<keyword evidence="8" id="KW-1133">Transmembrane helix</keyword>
<dbReference type="Gene3D" id="3.30.1120.10">
    <property type="match status" value="1"/>
</dbReference>
<dbReference type="InterPro" id="IPR047115">
    <property type="entry name" value="ARSB"/>
</dbReference>
<name>A0A7R9P6Q0_TIMCA</name>
<evidence type="ECO:0000256" key="2">
    <source>
        <dbReference type="ARBA" id="ARBA00008779"/>
    </source>
</evidence>